<gene>
    <name evidence="2" type="ORF">WOLCODRAFT_162466</name>
</gene>
<sequence length="300" mass="33821">MRASTTFLAVAAAAAALVPVHASVPEQTRPWSSRYGRIGTVELPRSFHIGTTEIHDGDGFAIHPARELAGLSLFQEYLKEHPGAFSQGKRELAHIHPIIGTTVLDARETALPSAIPSLLTWASSLSNDPVCKSNPNLCMVGKRAVPESDIFGKFHPIIDTTVLNAREPEPAVPAQLENWIKTHPLLNGKRAPEPAFNFEQYLKEHPFFKYAMDKREPFNFEQYLKEHPFPKFAIDKREPFNTEWLKHLVMDKRESTFHLSPELLKQLLRAGRMDRREATSDIYGKFHPIIGTTVLPGEKF</sequence>
<feature type="signal peptide" evidence="1">
    <location>
        <begin position="1"/>
        <end position="22"/>
    </location>
</feature>
<dbReference type="AlphaFoldDB" id="A0A2H3JWZ4"/>
<keyword evidence="3" id="KW-1185">Reference proteome</keyword>
<proteinExistence type="predicted"/>
<dbReference type="Proteomes" id="UP000218811">
    <property type="component" value="Unassembled WGS sequence"/>
</dbReference>
<dbReference type="EMBL" id="KB468113">
    <property type="protein sequence ID" value="PCH40697.1"/>
    <property type="molecule type" value="Genomic_DNA"/>
</dbReference>
<accession>A0A2H3JWZ4</accession>
<reference evidence="2 3" key="1">
    <citation type="journal article" date="2012" name="Science">
        <title>The Paleozoic origin of enzymatic lignin decomposition reconstructed from 31 fungal genomes.</title>
        <authorList>
            <person name="Floudas D."/>
            <person name="Binder M."/>
            <person name="Riley R."/>
            <person name="Barry K."/>
            <person name="Blanchette R.A."/>
            <person name="Henrissat B."/>
            <person name="Martinez A.T."/>
            <person name="Otillar R."/>
            <person name="Spatafora J.W."/>
            <person name="Yadav J.S."/>
            <person name="Aerts A."/>
            <person name="Benoit I."/>
            <person name="Boyd A."/>
            <person name="Carlson A."/>
            <person name="Copeland A."/>
            <person name="Coutinho P.M."/>
            <person name="de Vries R.P."/>
            <person name="Ferreira P."/>
            <person name="Findley K."/>
            <person name="Foster B."/>
            <person name="Gaskell J."/>
            <person name="Glotzer D."/>
            <person name="Gorecki P."/>
            <person name="Heitman J."/>
            <person name="Hesse C."/>
            <person name="Hori C."/>
            <person name="Igarashi K."/>
            <person name="Jurgens J.A."/>
            <person name="Kallen N."/>
            <person name="Kersten P."/>
            <person name="Kohler A."/>
            <person name="Kuees U."/>
            <person name="Kumar T.K.A."/>
            <person name="Kuo A."/>
            <person name="LaButti K."/>
            <person name="Larrondo L.F."/>
            <person name="Lindquist E."/>
            <person name="Ling A."/>
            <person name="Lombard V."/>
            <person name="Lucas S."/>
            <person name="Lundell T."/>
            <person name="Martin R."/>
            <person name="McLaughlin D.J."/>
            <person name="Morgenstern I."/>
            <person name="Morin E."/>
            <person name="Murat C."/>
            <person name="Nagy L.G."/>
            <person name="Nolan M."/>
            <person name="Ohm R.A."/>
            <person name="Patyshakuliyeva A."/>
            <person name="Rokas A."/>
            <person name="Ruiz-Duenas F.J."/>
            <person name="Sabat G."/>
            <person name="Salamov A."/>
            <person name="Samejima M."/>
            <person name="Schmutz J."/>
            <person name="Slot J.C."/>
            <person name="St John F."/>
            <person name="Stenlid J."/>
            <person name="Sun H."/>
            <person name="Sun S."/>
            <person name="Syed K."/>
            <person name="Tsang A."/>
            <person name="Wiebenga A."/>
            <person name="Young D."/>
            <person name="Pisabarro A."/>
            <person name="Eastwood D.C."/>
            <person name="Martin F."/>
            <person name="Cullen D."/>
            <person name="Grigoriev I.V."/>
            <person name="Hibbett D.S."/>
        </authorList>
    </citation>
    <scope>NUCLEOTIDE SEQUENCE [LARGE SCALE GENOMIC DNA]</scope>
    <source>
        <strain evidence="2 3">MD-104</strain>
    </source>
</reference>
<feature type="chain" id="PRO_5013689042" evidence="1">
    <location>
        <begin position="23"/>
        <end position="300"/>
    </location>
</feature>
<evidence type="ECO:0000256" key="1">
    <source>
        <dbReference type="SAM" id="SignalP"/>
    </source>
</evidence>
<keyword evidence="1" id="KW-0732">Signal</keyword>
<organism evidence="2 3">
    <name type="scientific">Wolfiporia cocos (strain MD-104)</name>
    <name type="common">Brown rot fungus</name>
    <dbReference type="NCBI Taxonomy" id="742152"/>
    <lineage>
        <taxon>Eukaryota</taxon>
        <taxon>Fungi</taxon>
        <taxon>Dikarya</taxon>
        <taxon>Basidiomycota</taxon>
        <taxon>Agaricomycotina</taxon>
        <taxon>Agaricomycetes</taxon>
        <taxon>Polyporales</taxon>
        <taxon>Phaeolaceae</taxon>
        <taxon>Wolfiporia</taxon>
    </lineage>
</organism>
<protein>
    <submittedName>
        <fullName evidence="2">Uncharacterized protein</fullName>
    </submittedName>
</protein>
<evidence type="ECO:0000313" key="3">
    <source>
        <dbReference type="Proteomes" id="UP000218811"/>
    </source>
</evidence>
<name>A0A2H3JWZ4_WOLCO</name>
<evidence type="ECO:0000313" key="2">
    <source>
        <dbReference type="EMBL" id="PCH40697.1"/>
    </source>
</evidence>